<dbReference type="Proteomes" id="UP001174691">
    <property type="component" value="Unassembled WGS sequence"/>
</dbReference>
<protein>
    <submittedName>
        <fullName evidence="2">Uncharacterized protein</fullName>
    </submittedName>
</protein>
<feature type="region of interest" description="Disordered" evidence="1">
    <location>
        <begin position="413"/>
        <end position="480"/>
    </location>
</feature>
<accession>A0AA38VY83</accession>
<keyword evidence="3" id="KW-1185">Reference proteome</keyword>
<dbReference type="AlphaFoldDB" id="A0AA38VY83"/>
<dbReference type="EMBL" id="JANBVN010000038">
    <property type="protein sequence ID" value="KAJ9158319.1"/>
    <property type="molecule type" value="Genomic_DNA"/>
</dbReference>
<sequence>MESIIKDITPAGDLLVPSSLSTKVRFNAQMSVEDIISTMYHLVYNPHDLLPGRQDDLVARISHAIFTPAHVSDYHILRHKLRALERTFYGVVRLSSVLNTDEEVEIMISRNMASQFSIMLHNELDNAIDPLKQLLNKMDAVAQNQPGPISKWVGDLDINDPDDPRYEYLLAYGTSQKNFPAVVFKLGCSDQEACHLMAEVPIRVVVHIKLEKKAKPGASVVHNNDLTISVWVYDKSARQAKLIQRERLSTPGGQIRLWGSDLMTLEDATLPEKYRRPYKNQEAFGNPNLSISYGAILEAIEDFEVQRTQPVAVCTDESKFARLPCPTVAFSGRTGQTRGFSGLALARTPGTLISSSATRSIVPRCFGTAEQPVLTPDPLAWWDALDWAHNEGFGIGWDSHGLSELGVVADDRGKEKPCHTPFSPQKAYLPVSPTPSNAAPPCQPTARSPIKGESNSDMTGKPFFASTPERPHASPPGSHAEFLLAGRNISVAPPAAAVRHAGKSKPPRGSSKRQRPVRSPPSRPRLVARGCVGIVGDGAVEPLLLLLLPLLALPLLASGGNMVDVRSTSVSRRSPAAWLPPTGGVTNSCTGTATFALEMDTPDILVGMPRTPHTRSPSHRNGPTIVMSPAFLATSVSAARISLDDARSALPYMARDEIQLVGTEVPGAPGREAADVVLAGVGGGGGG</sequence>
<evidence type="ECO:0000256" key="1">
    <source>
        <dbReference type="SAM" id="MobiDB-lite"/>
    </source>
</evidence>
<comment type="caution">
    <text evidence="2">The sequence shown here is derived from an EMBL/GenBank/DDBJ whole genome shotgun (WGS) entry which is preliminary data.</text>
</comment>
<evidence type="ECO:0000313" key="2">
    <source>
        <dbReference type="EMBL" id="KAJ9158319.1"/>
    </source>
</evidence>
<reference evidence="2" key="1">
    <citation type="submission" date="2022-07" db="EMBL/GenBank/DDBJ databases">
        <title>Fungi with potential for degradation of polypropylene.</title>
        <authorList>
            <person name="Gostincar C."/>
        </authorList>
    </citation>
    <scope>NUCLEOTIDE SEQUENCE</scope>
    <source>
        <strain evidence="2">EXF-13287</strain>
    </source>
</reference>
<name>A0AA38VY83_9PEZI</name>
<gene>
    <name evidence="2" type="ORF">NKR19_g3434</name>
</gene>
<evidence type="ECO:0000313" key="3">
    <source>
        <dbReference type="Proteomes" id="UP001174691"/>
    </source>
</evidence>
<organism evidence="2 3">
    <name type="scientific">Coniochaeta hoffmannii</name>
    <dbReference type="NCBI Taxonomy" id="91930"/>
    <lineage>
        <taxon>Eukaryota</taxon>
        <taxon>Fungi</taxon>
        <taxon>Dikarya</taxon>
        <taxon>Ascomycota</taxon>
        <taxon>Pezizomycotina</taxon>
        <taxon>Sordariomycetes</taxon>
        <taxon>Sordariomycetidae</taxon>
        <taxon>Coniochaetales</taxon>
        <taxon>Coniochaetaceae</taxon>
        <taxon>Coniochaeta</taxon>
    </lineage>
</organism>
<feature type="compositionally biased region" description="Basic residues" evidence="1">
    <location>
        <begin position="500"/>
        <end position="516"/>
    </location>
</feature>
<feature type="region of interest" description="Disordered" evidence="1">
    <location>
        <begin position="495"/>
        <end position="525"/>
    </location>
</feature>
<proteinExistence type="predicted"/>